<protein>
    <submittedName>
        <fullName evidence="1">Uncharacterized protein</fullName>
    </submittedName>
</protein>
<accession>A0ABP1QH80</accession>
<sequence>MRMTDAKLLVEFAVTINSCKNQTMDFSGYSSVGTQTPTEDRSFVFPDCFSSSPPMSRSPVSSIGTQTEARRRISCEAPDKSSPIIYRPKLFRRHSTGSDVYNFSSSPTLMTAFGITPFGNKGLLTGRILSPHSTGSWKVSTVNASPEESGDEVEGISVGEQLRKIADDLDERGKMLRSRSSSVSRFLGSVRRRTTSSSS</sequence>
<gene>
    <name evidence="1" type="ORF">ODALV1_LOCUS10307</name>
</gene>
<evidence type="ECO:0000313" key="2">
    <source>
        <dbReference type="Proteomes" id="UP001642540"/>
    </source>
</evidence>
<evidence type="ECO:0000313" key="1">
    <source>
        <dbReference type="EMBL" id="CAL8099667.1"/>
    </source>
</evidence>
<organism evidence="1 2">
    <name type="scientific">Orchesella dallaii</name>
    <dbReference type="NCBI Taxonomy" id="48710"/>
    <lineage>
        <taxon>Eukaryota</taxon>
        <taxon>Metazoa</taxon>
        <taxon>Ecdysozoa</taxon>
        <taxon>Arthropoda</taxon>
        <taxon>Hexapoda</taxon>
        <taxon>Collembola</taxon>
        <taxon>Entomobryomorpha</taxon>
        <taxon>Entomobryoidea</taxon>
        <taxon>Orchesellidae</taxon>
        <taxon>Orchesellinae</taxon>
        <taxon>Orchesella</taxon>
    </lineage>
</organism>
<keyword evidence="2" id="KW-1185">Reference proteome</keyword>
<dbReference type="EMBL" id="CAXLJM020000032">
    <property type="protein sequence ID" value="CAL8099667.1"/>
    <property type="molecule type" value="Genomic_DNA"/>
</dbReference>
<comment type="caution">
    <text evidence="1">The sequence shown here is derived from an EMBL/GenBank/DDBJ whole genome shotgun (WGS) entry which is preliminary data.</text>
</comment>
<reference evidence="1 2" key="1">
    <citation type="submission" date="2024-08" db="EMBL/GenBank/DDBJ databases">
        <authorList>
            <person name="Cucini C."/>
            <person name="Frati F."/>
        </authorList>
    </citation>
    <scope>NUCLEOTIDE SEQUENCE [LARGE SCALE GENOMIC DNA]</scope>
</reference>
<proteinExistence type="predicted"/>
<name>A0ABP1QH80_9HEXA</name>
<dbReference type="Proteomes" id="UP001642540">
    <property type="component" value="Unassembled WGS sequence"/>
</dbReference>